<dbReference type="SMART" id="SM00829">
    <property type="entry name" value="PKS_ER"/>
    <property type="match status" value="1"/>
</dbReference>
<dbReference type="Gene3D" id="3.40.50.720">
    <property type="entry name" value="NAD(P)-binding Rossmann-like Domain"/>
    <property type="match status" value="1"/>
</dbReference>
<accession>N9VM46</accession>
<dbReference type="GO" id="GO:0016491">
    <property type="term" value="F:oxidoreductase activity"/>
    <property type="evidence" value="ECO:0007669"/>
    <property type="project" value="UniProtKB-KW"/>
</dbReference>
<organism evidence="3 4">
    <name type="scientific">Aeromonas diversa CDC 2478-85</name>
    <dbReference type="NCBI Taxonomy" id="1268237"/>
    <lineage>
        <taxon>Bacteria</taxon>
        <taxon>Pseudomonadati</taxon>
        <taxon>Pseudomonadota</taxon>
        <taxon>Gammaproteobacteria</taxon>
        <taxon>Aeromonadales</taxon>
        <taxon>Aeromonadaceae</taxon>
        <taxon>Aeromonas</taxon>
    </lineage>
</organism>
<keyword evidence="1" id="KW-0862">Zinc</keyword>
<feature type="domain" description="Enoyl reductase (ER)" evidence="2">
    <location>
        <begin position="12"/>
        <end position="332"/>
    </location>
</feature>
<evidence type="ECO:0000259" key="2">
    <source>
        <dbReference type="SMART" id="SM00829"/>
    </source>
</evidence>
<dbReference type="SUPFAM" id="SSF50129">
    <property type="entry name" value="GroES-like"/>
    <property type="match status" value="1"/>
</dbReference>
<dbReference type="SUPFAM" id="SSF51735">
    <property type="entry name" value="NAD(P)-binding Rossmann-fold domains"/>
    <property type="match status" value="1"/>
</dbReference>
<dbReference type="OrthoDB" id="9785812at2"/>
<comment type="caution">
    <text evidence="3">The sequence shown here is derived from an EMBL/GenBank/DDBJ whole genome shotgun (WGS) entry which is preliminary data.</text>
</comment>
<proteinExistence type="inferred from homology"/>
<dbReference type="eggNOG" id="COG0604">
    <property type="taxonomic scope" value="Bacteria"/>
</dbReference>
<dbReference type="PANTHER" id="PTHR43482:SF1">
    <property type="entry name" value="PROTEIN AST1-RELATED"/>
    <property type="match status" value="1"/>
</dbReference>
<name>N9VM46_9GAMM</name>
<dbReference type="PANTHER" id="PTHR43482">
    <property type="entry name" value="PROTEIN AST1-RELATED"/>
    <property type="match status" value="1"/>
</dbReference>
<dbReference type="Pfam" id="PF08240">
    <property type="entry name" value="ADH_N"/>
    <property type="match status" value="1"/>
</dbReference>
<dbReference type="AlphaFoldDB" id="N9VM46"/>
<dbReference type="NCBIfam" id="TIGR02817">
    <property type="entry name" value="adh_fam_1"/>
    <property type="match status" value="1"/>
</dbReference>
<dbReference type="InterPro" id="IPR052585">
    <property type="entry name" value="Lipid_raft_assoc_Zn_ADH"/>
</dbReference>
<dbReference type="EMBL" id="APVG01000013">
    <property type="protein sequence ID" value="ENY72653.1"/>
    <property type="molecule type" value="Genomic_DNA"/>
</dbReference>
<comment type="similarity">
    <text evidence="1">Belongs to the zinc-containing alcohol dehydrogenase family. Quinone oxidoreductase subfamily.</text>
</comment>
<reference evidence="3 4" key="1">
    <citation type="journal article" date="2013" name="Genome Announc.">
        <title>Draft Genome Sequence of the Aeromonas diversa Type Strain.</title>
        <authorList>
            <person name="Farfan M."/>
            <person name="Spataro N."/>
            <person name="Sanglas A."/>
            <person name="Albarral V."/>
            <person name="Loren J.G."/>
            <person name="Bosch E."/>
            <person name="Fuste M.C."/>
        </authorList>
    </citation>
    <scope>NUCLEOTIDE SEQUENCE [LARGE SCALE GENOMIC DNA]</scope>
    <source>
        <strain evidence="3 4">2478-85</strain>
    </source>
</reference>
<dbReference type="InterPro" id="IPR014182">
    <property type="entry name" value="ADH_Zn_typ-1"/>
</dbReference>
<dbReference type="GO" id="GO:0008270">
    <property type="term" value="F:zinc ion binding"/>
    <property type="evidence" value="ECO:0007669"/>
    <property type="project" value="InterPro"/>
</dbReference>
<keyword evidence="1" id="KW-0479">Metal-binding</keyword>
<evidence type="ECO:0000313" key="4">
    <source>
        <dbReference type="Proteomes" id="UP000023775"/>
    </source>
</evidence>
<dbReference type="InterPro" id="IPR011032">
    <property type="entry name" value="GroES-like_sf"/>
</dbReference>
<evidence type="ECO:0000256" key="1">
    <source>
        <dbReference type="RuleBase" id="RU364000"/>
    </source>
</evidence>
<dbReference type="InterPro" id="IPR036291">
    <property type="entry name" value="NAD(P)-bd_dom_sf"/>
</dbReference>
<dbReference type="InterPro" id="IPR020843">
    <property type="entry name" value="ER"/>
</dbReference>
<keyword evidence="4" id="KW-1185">Reference proteome</keyword>
<dbReference type="PATRIC" id="fig|1268237.3.peg.1368"/>
<dbReference type="RefSeq" id="WP_005350559.1">
    <property type="nucleotide sequence ID" value="NZ_APVG01000013.1"/>
</dbReference>
<keyword evidence="1" id="KW-0560">Oxidoreductase</keyword>
<gene>
    <name evidence="3" type="ORF">G114_06927</name>
</gene>
<protein>
    <recommendedName>
        <fullName evidence="1">Zinc-type alcohol dehydrogenase-like protein</fullName>
    </recommendedName>
</protein>
<dbReference type="Gene3D" id="3.90.180.10">
    <property type="entry name" value="Medium-chain alcohol dehydrogenases, catalytic domain"/>
    <property type="match status" value="1"/>
</dbReference>
<dbReference type="InterPro" id="IPR013154">
    <property type="entry name" value="ADH-like_N"/>
</dbReference>
<evidence type="ECO:0000313" key="3">
    <source>
        <dbReference type="EMBL" id="ENY72653.1"/>
    </source>
</evidence>
<sequence>MKAIALTHYLPSDHPDCFIEADLPAPEPGPRDLLVRVNAVSVNPVDVKVRAPKAKVEPTPRVLGWDAVGEVIAIGSAVTGFKVGDRVWYAGDISRPGSNAALQLVDERIVALAPQRLSDVEAATLPLTAITAWESLFERIGLHDESQGRLLIIGGAGGVGSIAIQLARRLLPHVEVIATASRPESRDWVMSLGAHKVVNHHHLPASLAEEGIDRVDYIFCTNATGQHWQSMSDLITPFGHICTIAESAEPWDMSLLKAKSVTFSQEFMFTRSLFKTGDMQRQGNLLGEVAHMVDEGLVRTTLTRTLARLTPASLAEAHRILEGGQMIGKLAIDSRNLHNQDAKAPHHGAEAGSR</sequence>
<dbReference type="CDD" id="cd08252">
    <property type="entry name" value="AL_MDR"/>
    <property type="match status" value="1"/>
</dbReference>
<dbReference type="Proteomes" id="UP000023775">
    <property type="component" value="Unassembled WGS sequence"/>
</dbReference>
<dbReference type="Pfam" id="PF13602">
    <property type="entry name" value="ADH_zinc_N_2"/>
    <property type="match status" value="1"/>
</dbReference>